<comment type="caution">
    <text evidence="5">The sequence shown here is derived from an EMBL/GenBank/DDBJ whole genome shotgun (WGS) entry which is preliminary data.</text>
</comment>
<keyword evidence="1" id="KW-0677">Repeat</keyword>
<dbReference type="PROSITE" id="PS50088">
    <property type="entry name" value="ANK_REPEAT"/>
    <property type="match status" value="2"/>
</dbReference>
<dbReference type="InterPro" id="IPR036770">
    <property type="entry name" value="Ankyrin_rpt-contain_sf"/>
</dbReference>
<reference evidence="5 6" key="1">
    <citation type="journal article" date="2020" name="G3 (Bethesda)">
        <title>Genetic Underpinnings of Host Manipulation by Ophiocordyceps as Revealed by Comparative Transcriptomics.</title>
        <authorList>
            <person name="Will I."/>
            <person name="Das B."/>
            <person name="Trinh T."/>
            <person name="Brachmann A."/>
            <person name="Ohm R.A."/>
            <person name="de Bekker C."/>
        </authorList>
    </citation>
    <scope>NUCLEOTIDE SEQUENCE [LARGE SCALE GENOMIC DNA]</scope>
    <source>
        <strain evidence="5 6">EC05</strain>
    </source>
</reference>
<protein>
    <submittedName>
        <fullName evidence="5">Ankyrin repeat-containing protein YAR1</fullName>
    </submittedName>
</protein>
<accession>A0A8H4Q5G1</accession>
<dbReference type="AlphaFoldDB" id="A0A8H4Q5G1"/>
<dbReference type="PRINTS" id="PR01415">
    <property type="entry name" value="ANKYRIN"/>
</dbReference>
<feature type="repeat" description="ANK" evidence="3">
    <location>
        <begin position="84"/>
        <end position="116"/>
    </location>
</feature>
<name>A0A8H4Q5G1_9HYPO</name>
<sequence length="161" mass="16963">MAPKLSEDEIDDIIYFSRTGETTTLLETLTTLSTREKTSPTQILNATRDDSSSTPLHMSSANGHLETTRAILALGPSVDAVNGHGNTALHWAALGGHLAVVRLLVESGASAVVVNESGQMALDMALRGDKLDVVDFFLGGKGDVGEAEMEKLGLEEGHCSS</sequence>
<organism evidence="5 6">
    <name type="scientific">Ophiocordyceps camponoti-floridani</name>
    <dbReference type="NCBI Taxonomy" id="2030778"/>
    <lineage>
        <taxon>Eukaryota</taxon>
        <taxon>Fungi</taxon>
        <taxon>Dikarya</taxon>
        <taxon>Ascomycota</taxon>
        <taxon>Pezizomycotina</taxon>
        <taxon>Sordariomycetes</taxon>
        <taxon>Hypocreomycetidae</taxon>
        <taxon>Hypocreales</taxon>
        <taxon>Ophiocordycipitaceae</taxon>
        <taxon>Ophiocordyceps</taxon>
    </lineage>
</organism>
<gene>
    <name evidence="5" type="ORF">GQ602_005304</name>
</gene>
<evidence type="ECO:0000256" key="2">
    <source>
        <dbReference type="ARBA" id="ARBA00023043"/>
    </source>
</evidence>
<proteinExistence type="predicted"/>
<feature type="repeat" description="ANK" evidence="3">
    <location>
        <begin position="51"/>
        <end position="83"/>
    </location>
</feature>
<dbReference type="InterPro" id="IPR002110">
    <property type="entry name" value="Ankyrin_rpt"/>
</dbReference>
<dbReference type="OrthoDB" id="10057496at2759"/>
<dbReference type="PROSITE" id="PS50297">
    <property type="entry name" value="ANK_REP_REGION"/>
    <property type="match status" value="2"/>
</dbReference>
<dbReference type="Gene3D" id="1.25.40.20">
    <property type="entry name" value="Ankyrin repeat-containing domain"/>
    <property type="match status" value="1"/>
</dbReference>
<evidence type="ECO:0000256" key="4">
    <source>
        <dbReference type="SAM" id="MobiDB-lite"/>
    </source>
</evidence>
<evidence type="ECO:0000313" key="5">
    <source>
        <dbReference type="EMBL" id="KAF4585999.1"/>
    </source>
</evidence>
<dbReference type="PANTHER" id="PTHR24171">
    <property type="entry name" value="ANKYRIN REPEAT DOMAIN-CONTAINING PROTEIN 39-RELATED"/>
    <property type="match status" value="1"/>
</dbReference>
<dbReference type="Proteomes" id="UP000562929">
    <property type="component" value="Unassembled WGS sequence"/>
</dbReference>
<keyword evidence="2 3" id="KW-0040">ANK repeat</keyword>
<dbReference type="Pfam" id="PF12796">
    <property type="entry name" value="Ank_2"/>
    <property type="match status" value="1"/>
</dbReference>
<evidence type="ECO:0000313" key="6">
    <source>
        <dbReference type="Proteomes" id="UP000562929"/>
    </source>
</evidence>
<evidence type="ECO:0000256" key="3">
    <source>
        <dbReference type="PROSITE-ProRule" id="PRU00023"/>
    </source>
</evidence>
<dbReference type="SUPFAM" id="SSF48403">
    <property type="entry name" value="Ankyrin repeat"/>
    <property type="match status" value="1"/>
</dbReference>
<dbReference type="SMART" id="SM00248">
    <property type="entry name" value="ANK"/>
    <property type="match status" value="3"/>
</dbReference>
<evidence type="ECO:0000256" key="1">
    <source>
        <dbReference type="ARBA" id="ARBA00022737"/>
    </source>
</evidence>
<keyword evidence="6" id="KW-1185">Reference proteome</keyword>
<dbReference type="EMBL" id="JAACLJ010000005">
    <property type="protein sequence ID" value="KAF4585999.1"/>
    <property type="molecule type" value="Genomic_DNA"/>
</dbReference>
<feature type="region of interest" description="Disordered" evidence="4">
    <location>
        <begin position="36"/>
        <end position="57"/>
    </location>
</feature>